<dbReference type="Proteomes" id="UP001163603">
    <property type="component" value="Chromosome 1"/>
</dbReference>
<gene>
    <name evidence="1" type="ORF">Pint_01812</name>
</gene>
<evidence type="ECO:0000313" key="1">
    <source>
        <dbReference type="EMBL" id="KAJ0052700.1"/>
    </source>
</evidence>
<accession>A0ACC0ZL04</accession>
<name>A0ACC0ZL04_9ROSI</name>
<reference evidence="2" key="1">
    <citation type="journal article" date="2023" name="G3 (Bethesda)">
        <title>Genome assembly and association tests identify interacting loci associated with vigor, precocity, and sex in interspecific pistachio rootstocks.</title>
        <authorList>
            <person name="Palmer W."/>
            <person name="Jacygrad E."/>
            <person name="Sagayaradj S."/>
            <person name="Cavanaugh K."/>
            <person name="Han R."/>
            <person name="Bertier L."/>
            <person name="Beede B."/>
            <person name="Kafkas S."/>
            <person name="Golino D."/>
            <person name="Preece J."/>
            <person name="Michelmore R."/>
        </authorList>
    </citation>
    <scope>NUCLEOTIDE SEQUENCE [LARGE SCALE GENOMIC DNA]</scope>
</reference>
<protein>
    <submittedName>
        <fullName evidence="1">Uncharacterized protein</fullName>
    </submittedName>
</protein>
<keyword evidence="2" id="KW-1185">Reference proteome</keyword>
<sequence length="213" mass="24393">MLNKLLKRNVPSKPPAAAASQPKTISSVLKIVHMGGVVECYYMATPAFRIMEKYPSFILARPQVFRRPWDSVVRPDEILIPGEKFYLVPRRTVKKLWRRVKRPDRDRDVSMNSSMSKSSSIDVSVDVVSCKKNDFSCKSICQQNEVSKSSEASSSFRKKTCIKKHVRFVGIEVVKYKDAGSHNSESREQKRRPRNTFPAWEPSLDAINERADE</sequence>
<dbReference type="EMBL" id="CM047736">
    <property type="protein sequence ID" value="KAJ0052700.1"/>
    <property type="molecule type" value="Genomic_DNA"/>
</dbReference>
<proteinExistence type="predicted"/>
<organism evidence="1 2">
    <name type="scientific">Pistacia integerrima</name>
    <dbReference type="NCBI Taxonomy" id="434235"/>
    <lineage>
        <taxon>Eukaryota</taxon>
        <taxon>Viridiplantae</taxon>
        <taxon>Streptophyta</taxon>
        <taxon>Embryophyta</taxon>
        <taxon>Tracheophyta</taxon>
        <taxon>Spermatophyta</taxon>
        <taxon>Magnoliopsida</taxon>
        <taxon>eudicotyledons</taxon>
        <taxon>Gunneridae</taxon>
        <taxon>Pentapetalae</taxon>
        <taxon>rosids</taxon>
        <taxon>malvids</taxon>
        <taxon>Sapindales</taxon>
        <taxon>Anacardiaceae</taxon>
        <taxon>Pistacia</taxon>
    </lineage>
</organism>
<evidence type="ECO:0000313" key="2">
    <source>
        <dbReference type="Proteomes" id="UP001163603"/>
    </source>
</evidence>
<comment type="caution">
    <text evidence="1">The sequence shown here is derived from an EMBL/GenBank/DDBJ whole genome shotgun (WGS) entry which is preliminary data.</text>
</comment>